<proteinExistence type="inferred from homology"/>
<dbReference type="Pfam" id="PF01636">
    <property type="entry name" value="APH"/>
    <property type="match status" value="1"/>
</dbReference>
<accession>A0A235F7R9</accession>
<protein>
    <recommendedName>
        <fullName evidence="3">S-methyl-5-thioribose kinase</fullName>
        <ecNumber evidence="3">2.7.1.100</ecNumber>
    </recommendedName>
</protein>
<dbReference type="EMBL" id="NOII01000003">
    <property type="protein sequence ID" value="OYD57282.1"/>
    <property type="molecule type" value="Genomic_DNA"/>
</dbReference>
<dbReference type="GO" id="GO:0046522">
    <property type="term" value="F:S-methyl-5-thioribose kinase activity"/>
    <property type="evidence" value="ECO:0007669"/>
    <property type="project" value="UniProtKB-EC"/>
</dbReference>
<dbReference type="RefSeq" id="WP_094252630.1">
    <property type="nucleotide sequence ID" value="NZ_JBHLXL010000001.1"/>
</dbReference>
<dbReference type="InterPro" id="IPR009212">
    <property type="entry name" value="Methylthioribose_kinase"/>
</dbReference>
<evidence type="ECO:0000256" key="2">
    <source>
        <dbReference type="ARBA" id="ARBA00011738"/>
    </source>
</evidence>
<dbReference type="AlphaFoldDB" id="A0A235F7R9"/>
<organism evidence="9 10">
    <name type="scientific">Fictibacillus aquaticus</name>
    <dbReference type="NCBI Taxonomy" id="2021314"/>
    <lineage>
        <taxon>Bacteria</taxon>
        <taxon>Bacillati</taxon>
        <taxon>Bacillota</taxon>
        <taxon>Bacilli</taxon>
        <taxon>Bacillales</taxon>
        <taxon>Fictibacillaceae</taxon>
        <taxon>Fictibacillus</taxon>
    </lineage>
</organism>
<keyword evidence="5" id="KW-0547">Nucleotide-binding</keyword>
<dbReference type="SUPFAM" id="SSF56112">
    <property type="entry name" value="Protein kinase-like (PK-like)"/>
    <property type="match status" value="1"/>
</dbReference>
<dbReference type="GO" id="GO:0005524">
    <property type="term" value="F:ATP binding"/>
    <property type="evidence" value="ECO:0007669"/>
    <property type="project" value="UniProtKB-KW"/>
</dbReference>
<comment type="subunit">
    <text evidence="2">Homodimer.</text>
</comment>
<dbReference type="PANTHER" id="PTHR34273">
    <property type="entry name" value="METHYLTHIORIBOSE KINASE"/>
    <property type="match status" value="1"/>
</dbReference>
<gene>
    <name evidence="9" type="ORF">CGZ90_11380</name>
</gene>
<dbReference type="OrthoDB" id="9777791at2"/>
<keyword evidence="10" id="KW-1185">Reference proteome</keyword>
<keyword evidence="7" id="KW-0067">ATP-binding</keyword>
<comment type="caution">
    <text evidence="9">The sequence shown here is derived from an EMBL/GenBank/DDBJ whole genome shotgun (WGS) entry which is preliminary data.</text>
</comment>
<evidence type="ECO:0000256" key="3">
    <source>
        <dbReference type="ARBA" id="ARBA00012128"/>
    </source>
</evidence>
<feature type="domain" description="Aminoglycoside phosphotransferase" evidence="8">
    <location>
        <begin position="226"/>
        <end position="274"/>
    </location>
</feature>
<evidence type="ECO:0000313" key="9">
    <source>
        <dbReference type="EMBL" id="OYD57282.1"/>
    </source>
</evidence>
<dbReference type="PANTHER" id="PTHR34273:SF2">
    <property type="entry name" value="METHYLTHIORIBOSE KINASE"/>
    <property type="match status" value="1"/>
</dbReference>
<name>A0A235F7R9_9BACL</name>
<comment type="similarity">
    <text evidence="1">Belongs to the methylthioribose kinase family.</text>
</comment>
<evidence type="ECO:0000313" key="10">
    <source>
        <dbReference type="Proteomes" id="UP000215059"/>
    </source>
</evidence>
<evidence type="ECO:0000256" key="4">
    <source>
        <dbReference type="ARBA" id="ARBA00022679"/>
    </source>
</evidence>
<evidence type="ECO:0000256" key="7">
    <source>
        <dbReference type="ARBA" id="ARBA00022840"/>
    </source>
</evidence>
<evidence type="ECO:0000256" key="6">
    <source>
        <dbReference type="ARBA" id="ARBA00022777"/>
    </source>
</evidence>
<sequence>MGSRFSNYFLMKNEDVIDYAKERLDFFAPGSELECDEIGDGNLNYVFKVRDKKSGKSVIIKQAGETARISDEFKLSTNRNRIESEVLVLQNKLAPGLVPAVYQYDDVMSCCVMEDLSNYKILRAVLSEDHRIFPYFAEHITSFMANTLLLTSDVVMNHKDKKDAAVNFINPELCEITEDLVYTEPFNDCFGRNDVFTSNQEWVAAEIYGDDQLRLEAAKLKFQFMTNAQALLHGDLHTGSVFVTEKETKVIDPEFAFYGPMGYDVGNVIANLMFAWANGNAVIKDEKKRSEYIAWLEQTIIDVVDLFRSKFSAVWDDSVQDVMAKEKGFKEYYLQNIITDTAAVTGLELIRRIVGLAGVKDITSIVSEHDRMTAERVLLTAAKTFIKNRYSFVKGQDFLDTLLQVQQDFDWKTRRDNDEQTAHIDSLGT</sequence>
<dbReference type="InterPro" id="IPR011009">
    <property type="entry name" value="Kinase-like_dom_sf"/>
</dbReference>
<dbReference type="Gene3D" id="3.90.1200.10">
    <property type="match status" value="1"/>
</dbReference>
<keyword evidence="6 9" id="KW-0418">Kinase</keyword>
<keyword evidence="4" id="KW-0808">Transferase</keyword>
<evidence type="ECO:0000259" key="8">
    <source>
        <dbReference type="Pfam" id="PF01636"/>
    </source>
</evidence>
<evidence type="ECO:0000256" key="1">
    <source>
        <dbReference type="ARBA" id="ARBA00010165"/>
    </source>
</evidence>
<dbReference type="InterPro" id="IPR002575">
    <property type="entry name" value="Aminoglycoside_PTrfase"/>
</dbReference>
<dbReference type="NCBIfam" id="TIGR01767">
    <property type="entry name" value="MTRK"/>
    <property type="match status" value="1"/>
</dbReference>
<dbReference type="GO" id="GO:0009086">
    <property type="term" value="P:methionine biosynthetic process"/>
    <property type="evidence" value="ECO:0007669"/>
    <property type="project" value="InterPro"/>
</dbReference>
<dbReference type="PIRSF" id="PIRSF031134">
    <property type="entry name" value="MTRK"/>
    <property type="match status" value="1"/>
</dbReference>
<reference evidence="9 10" key="1">
    <citation type="submission" date="2017-07" db="EMBL/GenBank/DDBJ databases">
        <title>Fictibacillus sp. nov. GDSW-R2A3 Genome sequencing and assembly.</title>
        <authorList>
            <person name="Mayilraj S."/>
        </authorList>
    </citation>
    <scope>NUCLEOTIDE SEQUENCE [LARGE SCALE GENOMIC DNA]</scope>
    <source>
        <strain evidence="9 10">GDSW-R2A3</strain>
    </source>
</reference>
<dbReference type="Gene3D" id="3.30.200.20">
    <property type="entry name" value="Phosphorylase Kinase, domain 1"/>
    <property type="match status" value="1"/>
</dbReference>
<dbReference type="Proteomes" id="UP000215059">
    <property type="component" value="Unassembled WGS sequence"/>
</dbReference>
<dbReference type="EC" id="2.7.1.100" evidence="3"/>
<evidence type="ECO:0000256" key="5">
    <source>
        <dbReference type="ARBA" id="ARBA00022741"/>
    </source>
</evidence>